<evidence type="ECO:0000256" key="5">
    <source>
        <dbReference type="ARBA" id="ARBA00022989"/>
    </source>
</evidence>
<dbReference type="InterPro" id="IPR050256">
    <property type="entry name" value="Glycosyltransferase_2"/>
</dbReference>
<feature type="transmembrane region" description="Helical" evidence="7">
    <location>
        <begin position="236"/>
        <end position="257"/>
    </location>
</feature>
<keyword evidence="5 7" id="KW-1133">Transmembrane helix</keyword>
<proteinExistence type="predicted"/>
<dbReference type="PANTHER" id="PTHR48090">
    <property type="entry name" value="UNDECAPRENYL-PHOSPHATE 4-DEOXY-4-FORMAMIDO-L-ARABINOSE TRANSFERASE-RELATED"/>
    <property type="match status" value="1"/>
</dbReference>
<keyword evidence="6 7" id="KW-0472">Membrane</keyword>
<protein>
    <submittedName>
        <fullName evidence="9">Glycosyltransferase</fullName>
    </submittedName>
</protein>
<accession>A0A2H0KF79</accession>
<evidence type="ECO:0000256" key="3">
    <source>
        <dbReference type="ARBA" id="ARBA00022679"/>
    </source>
</evidence>
<keyword evidence="2" id="KW-0328">Glycosyltransferase</keyword>
<evidence type="ECO:0000256" key="6">
    <source>
        <dbReference type="ARBA" id="ARBA00023136"/>
    </source>
</evidence>
<evidence type="ECO:0000256" key="2">
    <source>
        <dbReference type="ARBA" id="ARBA00022676"/>
    </source>
</evidence>
<dbReference type="EMBL" id="PCVG01000014">
    <property type="protein sequence ID" value="PIQ69054.1"/>
    <property type="molecule type" value="Genomic_DNA"/>
</dbReference>
<feature type="domain" description="Glycosyltransferase 2-like" evidence="8">
    <location>
        <begin position="10"/>
        <end position="172"/>
    </location>
</feature>
<evidence type="ECO:0000313" key="10">
    <source>
        <dbReference type="Proteomes" id="UP000229342"/>
    </source>
</evidence>
<dbReference type="GO" id="GO:0005886">
    <property type="term" value="C:plasma membrane"/>
    <property type="evidence" value="ECO:0007669"/>
    <property type="project" value="TreeGrafter"/>
</dbReference>
<dbReference type="GO" id="GO:0016757">
    <property type="term" value="F:glycosyltransferase activity"/>
    <property type="evidence" value="ECO:0007669"/>
    <property type="project" value="UniProtKB-KW"/>
</dbReference>
<comment type="caution">
    <text evidence="9">The sequence shown here is derived from an EMBL/GenBank/DDBJ whole genome shotgun (WGS) entry which is preliminary data.</text>
</comment>
<sequence>MIPTQKKTLTVIAPVYNEEEVIRDFYRELKAVIDGISAYQATMLFVVGRGSDQTFPILKELAQKDSSLKVLYLSSRFGHQMQLLAGIDCADSDIVIMMDSDLQHPPVVIPRLLSEFEKGNEVVYTVREKTSDQSLFRKWGSDIFYWILNKISDVHISGNAADFRLISRKVTEVLKKEIRERNLFLRGIIPWLGFNQSGISFVADPRRAGKSKYSFSRLITFGLSGVVSFSRKPLRVAMGAGILFAFLGFLYALFVIGQSYFNSTLPEGWATVTVILLVFGGLQLIFLGIIGEYIGAIFDEVKKRPHYIIDEKINI</sequence>
<dbReference type="PANTHER" id="PTHR48090:SF1">
    <property type="entry name" value="PROPHAGE BACTOPRENOL GLUCOSYL TRANSFERASE HOMOLOG"/>
    <property type="match status" value="1"/>
</dbReference>
<reference evidence="9 10" key="1">
    <citation type="submission" date="2017-09" db="EMBL/GenBank/DDBJ databases">
        <title>Depth-based differentiation of microbial function through sediment-hosted aquifers and enrichment of novel symbionts in the deep terrestrial subsurface.</title>
        <authorList>
            <person name="Probst A.J."/>
            <person name="Ladd B."/>
            <person name="Jarett J.K."/>
            <person name="Geller-Mcgrath D.E."/>
            <person name="Sieber C.M."/>
            <person name="Emerson J.B."/>
            <person name="Anantharaman K."/>
            <person name="Thomas B.C."/>
            <person name="Malmstrom R."/>
            <person name="Stieglmeier M."/>
            <person name="Klingl A."/>
            <person name="Woyke T."/>
            <person name="Ryan C.M."/>
            <person name="Banfield J.F."/>
        </authorList>
    </citation>
    <scope>NUCLEOTIDE SEQUENCE [LARGE SCALE GENOMIC DNA]</scope>
    <source>
        <strain evidence="9">CG11_big_fil_rev_8_21_14_0_20_46_11</strain>
    </source>
</reference>
<evidence type="ECO:0000313" key="9">
    <source>
        <dbReference type="EMBL" id="PIQ69054.1"/>
    </source>
</evidence>
<evidence type="ECO:0000259" key="8">
    <source>
        <dbReference type="Pfam" id="PF00535"/>
    </source>
</evidence>
<keyword evidence="3 9" id="KW-0808">Transferase</keyword>
<evidence type="ECO:0000256" key="7">
    <source>
        <dbReference type="SAM" id="Phobius"/>
    </source>
</evidence>
<dbReference type="Pfam" id="PF00535">
    <property type="entry name" value="Glycos_transf_2"/>
    <property type="match status" value="1"/>
</dbReference>
<dbReference type="InterPro" id="IPR001173">
    <property type="entry name" value="Glyco_trans_2-like"/>
</dbReference>
<dbReference type="SUPFAM" id="SSF53448">
    <property type="entry name" value="Nucleotide-diphospho-sugar transferases"/>
    <property type="match status" value="1"/>
</dbReference>
<name>A0A2H0KF79_9BACT</name>
<comment type="subcellular location">
    <subcellularLocation>
        <location evidence="1">Membrane</location>
        <topology evidence="1">Multi-pass membrane protein</topology>
    </subcellularLocation>
</comment>
<dbReference type="Gene3D" id="3.90.550.10">
    <property type="entry name" value="Spore Coat Polysaccharide Biosynthesis Protein SpsA, Chain A"/>
    <property type="match status" value="1"/>
</dbReference>
<feature type="transmembrane region" description="Helical" evidence="7">
    <location>
        <begin position="269"/>
        <end position="294"/>
    </location>
</feature>
<gene>
    <name evidence="9" type="ORF">COV91_01010</name>
</gene>
<evidence type="ECO:0000256" key="1">
    <source>
        <dbReference type="ARBA" id="ARBA00004141"/>
    </source>
</evidence>
<dbReference type="CDD" id="cd04187">
    <property type="entry name" value="DPM1_like_bac"/>
    <property type="match status" value="1"/>
</dbReference>
<dbReference type="Proteomes" id="UP000229342">
    <property type="component" value="Unassembled WGS sequence"/>
</dbReference>
<organism evidence="9 10">
    <name type="scientific">Candidatus Taylorbacteria bacterium CG11_big_fil_rev_8_21_14_0_20_46_11</name>
    <dbReference type="NCBI Taxonomy" id="1975025"/>
    <lineage>
        <taxon>Bacteria</taxon>
        <taxon>Candidatus Tayloriibacteriota</taxon>
    </lineage>
</organism>
<dbReference type="InterPro" id="IPR029044">
    <property type="entry name" value="Nucleotide-diphossugar_trans"/>
</dbReference>
<dbReference type="AlphaFoldDB" id="A0A2H0KF79"/>
<evidence type="ECO:0000256" key="4">
    <source>
        <dbReference type="ARBA" id="ARBA00022692"/>
    </source>
</evidence>
<keyword evidence="4 7" id="KW-0812">Transmembrane</keyword>